<keyword evidence="13" id="KW-1208">Phospholipid metabolism</keyword>
<evidence type="ECO:0000256" key="4">
    <source>
        <dbReference type="ARBA" id="ARBA00013170"/>
    </source>
</evidence>
<comment type="caution">
    <text evidence="17">The sequence shown here is derived from an EMBL/GenBank/DDBJ whole genome shotgun (WGS) entry which is preliminary data.</text>
</comment>
<evidence type="ECO:0000256" key="13">
    <source>
        <dbReference type="ARBA" id="ARBA00023264"/>
    </source>
</evidence>
<keyword evidence="8 16" id="KW-0812">Transmembrane</keyword>
<dbReference type="Proteomes" id="UP000306918">
    <property type="component" value="Unassembled WGS sequence"/>
</dbReference>
<dbReference type="GO" id="GO:0008444">
    <property type="term" value="F:CDP-diacylglycerol-glycerol-3-phosphate 3-phosphatidyltransferase activity"/>
    <property type="evidence" value="ECO:0007669"/>
    <property type="project" value="UniProtKB-EC"/>
</dbReference>
<keyword evidence="7 15" id="KW-0808">Transferase</keyword>
<feature type="transmembrane region" description="Helical" evidence="16">
    <location>
        <begin position="41"/>
        <end position="60"/>
    </location>
</feature>
<comment type="subcellular location">
    <subcellularLocation>
        <location evidence="1">Membrane</location>
        <topology evidence="1">Multi-pass membrane protein</topology>
    </subcellularLocation>
</comment>
<feature type="transmembrane region" description="Helical" evidence="16">
    <location>
        <begin position="12"/>
        <end position="34"/>
    </location>
</feature>
<feature type="transmembrane region" description="Helical" evidence="16">
    <location>
        <begin position="160"/>
        <end position="180"/>
    </location>
</feature>
<evidence type="ECO:0000256" key="3">
    <source>
        <dbReference type="ARBA" id="ARBA00010441"/>
    </source>
</evidence>
<dbReference type="PROSITE" id="PS00379">
    <property type="entry name" value="CDP_ALCOHOL_P_TRANSF"/>
    <property type="match status" value="1"/>
</dbReference>
<reference evidence="17 18" key="1">
    <citation type="submission" date="2019-04" db="EMBL/GenBank/DDBJ databases">
        <title>Niastella caeni sp. nov., isolated from activated sludge.</title>
        <authorList>
            <person name="Sheng M."/>
        </authorList>
    </citation>
    <scope>NUCLEOTIDE SEQUENCE [LARGE SCALE GENOMIC DNA]</scope>
    <source>
        <strain evidence="17 18">HX-2-15</strain>
    </source>
</reference>
<evidence type="ECO:0000256" key="16">
    <source>
        <dbReference type="SAM" id="Phobius"/>
    </source>
</evidence>
<dbReference type="RefSeq" id="WP_136576567.1">
    <property type="nucleotide sequence ID" value="NZ_STFF01000002.1"/>
</dbReference>
<sequence length="189" mass="21765">MTRTSNFRLPVWLPNMVTIMRIVAGVSLFIAIFYDRQITGIRMGFFMMIVLTDWVDGWLARKFNARTSWGQLLDPIADKVVLLGAFAYFFLSGDISGWFTILYFAREILQTIIRISSFANSKNSQTPTLFISKLKTALSYCYGLLLFAEQLYHILPSTTIILLVHTVLEVFIILLSYTGLIKPFIRKWN</sequence>
<keyword evidence="11 16" id="KW-0472">Membrane</keyword>
<feature type="transmembrane region" description="Helical" evidence="16">
    <location>
        <begin position="80"/>
        <end position="105"/>
    </location>
</feature>
<dbReference type="PIRSF" id="PIRSF000847">
    <property type="entry name" value="Phos_ph_gly_syn"/>
    <property type="match status" value="1"/>
</dbReference>
<evidence type="ECO:0000256" key="1">
    <source>
        <dbReference type="ARBA" id="ARBA00004141"/>
    </source>
</evidence>
<dbReference type="InterPro" id="IPR000462">
    <property type="entry name" value="CDP-OH_P_trans"/>
</dbReference>
<dbReference type="InterPro" id="IPR048254">
    <property type="entry name" value="CDP_ALCOHOL_P_TRANSF_CS"/>
</dbReference>
<comment type="catalytic activity">
    <reaction evidence="14">
        <text>a CDP-1,2-diacyl-sn-glycerol + sn-glycerol 3-phosphate = a 1,2-diacyl-sn-glycero-3-phospho-(1'-sn-glycero-3'-phosphate) + CMP + H(+)</text>
        <dbReference type="Rhea" id="RHEA:12593"/>
        <dbReference type="ChEBI" id="CHEBI:15378"/>
        <dbReference type="ChEBI" id="CHEBI:57597"/>
        <dbReference type="ChEBI" id="CHEBI:58332"/>
        <dbReference type="ChEBI" id="CHEBI:60110"/>
        <dbReference type="ChEBI" id="CHEBI:60377"/>
        <dbReference type="EC" id="2.7.8.5"/>
    </reaction>
</comment>
<gene>
    <name evidence="17" type="ORF">FAM09_07880</name>
</gene>
<evidence type="ECO:0000256" key="7">
    <source>
        <dbReference type="ARBA" id="ARBA00022679"/>
    </source>
</evidence>
<dbReference type="PANTHER" id="PTHR14269:SF11">
    <property type="entry name" value="CDP-DIACYLGLYCEROL--GLYCEROL-3-PHOSPHATE 3-PHOSPHATIDYLTRANSFERASE"/>
    <property type="match status" value="1"/>
</dbReference>
<keyword evidence="9 16" id="KW-1133">Transmembrane helix</keyword>
<dbReference type="InterPro" id="IPR004570">
    <property type="entry name" value="Phosphatidylglycerol_P_synth"/>
</dbReference>
<evidence type="ECO:0000256" key="8">
    <source>
        <dbReference type="ARBA" id="ARBA00022692"/>
    </source>
</evidence>
<evidence type="ECO:0000256" key="9">
    <source>
        <dbReference type="ARBA" id="ARBA00022989"/>
    </source>
</evidence>
<dbReference type="GO" id="GO:0046474">
    <property type="term" value="P:glycerophospholipid biosynthetic process"/>
    <property type="evidence" value="ECO:0007669"/>
    <property type="project" value="TreeGrafter"/>
</dbReference>
<evidence type="ECO:0000256" key="12">
    <source>
        <dbReference type="ARBA" id="ARBA00023209"/>
    </source>
</evidence>
<comment type="similarity">
    <text evidence="3 15">Belongs to the CDP-alcohol phosphatidyltransferase class-I family.</text>
</comment>
<dbReference type="OrthoDB" id="9785031at2"/>
<dbReference type="AlphaFoldDB" id="A0A4S8HVY9"/>
<dbReference type="InterPro" id="IPR043130">
    <property type="entry name" value="CDP-OH_PTrfase_TM_dom"/>
</dbReference>
<accession>A0A4S8HVY9</accession>
<organism evidence="17 18">
    <name type="scientific">Niastella caeni</name>
    <dbReference type="NCBI Taxonomy" id="2569763"/>
    <lineage>
        <taxon>Bacteria</taxon>
        <taxon>Pseudomonadati</taxon>
        <taxon>Bacteroidota</taxon>
        <taxon>Chitinophagia</taxon>
        <taxon>Chitinophagales</taxon>
        <taxon>Chitinophagaceae</taxon>
        <taxon>Niastella</taxon>
    </lineage>
</organism>
<evidence type="ECO:0000256" key="2">
    <source>
        <dbReference type="ARBA" id="ARBA00005042"/>
    </source>
</evidence>
<protein>
    <recommendedName>
        <fullName evidence="5">CDP-diacylglycerol--glycerol-3-phosphate 3-phosphatidyltransferase</fullName>
        <ecNumber evidence="4">2.7.8.5</ecNumber>
    </recommendedName>
</protein>
<evidence type="ECO:0000256" key="11">
    <source>
        <dbReference type="ARBA" id="ARBA00023136"/>
    </source>
</evidence>
<evidence type="ECO:0000256" key="15">
    <source>
        <dbReference type="RuleBase" id="RU003750"/>
    </source>
</evidence>
<evidence type="ECO:0000256" key="6">
    <source>
        <dbReference type="ARBA" id="ARBA00022516"/>
    </source>
</evidence>
<keyword evidence="18" id="KW-1185">Reference proteome</keyword>
<name>A0A4S8HVY9_9BACT</name>
<evidence type="ECO:0000256" key="14">
    <source>
        <dbReference type="ARBA" id="ARBA00048586"/>
    </source>
</evidence>
<dbReference type="EC" id="2.7.8.5" evidence="4"/>
<dbReference type="Pfam" id="PF01066">
    <property type="entry name" value="CDP-OH_P_transf"/>
    <property type="match status" value="1"/>
</dbReference>
<evidence type="ECO:0000313" key="18">
    <source>
        <dbReference type="Proteomes" id="UP000306918"/>
    </source>
</evidence>
<keyword evidence="10" id="KW-0443">Lipid metabolism</keyword>
<keyword evidence="12" id="KW-0594">Phospholipid biosynthesis</keyword>
<proteinExistence type="inferred from homology"/>
<evidence type="ECO:0000313" key="17">
    <source>
        <dbReference type="EMBL" id="THU39807.1"/>
    </source>
</evidence>
<dbReference type="PANTHER" id="PTHR14269">
    <property type="entry name" value="CDP-DIACYLGLYCEROL--GLYCEROL-3-PHOSPHATE 3-PHOSPHATIDYLTRANSFERASE-RELATED"/>
    <property type="match status" value="1"/>
</dbReference>
<dbReference type="InterPro" id="IPR050324">
    <property type="entry name" value="CDP-alcohol_PTase-I"/>
</dbReference>
<dbReference type="GO" id="GO:0016020">
    <property type="term" value="C:membrane"/>
    <property type="evidence" value="ECO:0007669"/>
    <property type="project" value="UniProtKB-SubCell"/>
</dbReference>
<dbReference type="Gene3D" id="1.20.120.1760">
    <property type="match status" value="1"/>
</dbReference>
<comment type="pathway">
    <text evidence="2">Phospholipid metabolism; phosphatidylglycerol biosynthesis; phosphatidylglycerol from CDP-diacylglycerol: step 1/2.</text>
</comment>
<evidence type="ECO:0000256" key="10">
    <source>
        <dbReference type="ARBA" id="ARBA00023098"/>
    </source>
</evidence>
<keyword evidence="6" id="KW-0444">Lipid biosynthesis</keyword>
<evidence type="ECO:0000256" key="5">
    <source>
        <dbReference type="ARBA" id="ARBA00014944"/>
    </source>
</evidence>
<dbReference type="EMBL" id="STFF01000002">
    <property type="protein sequence ID" value="THU39807.1"/>
    <property type="molecule type" value="Genomic_DNA"/>
</dbReference>